<keyword evidence="2" id="KW-1185">Reference proteome</keyword>
<gene>
    <name evidence="1" type="ORF">BDW42DRAFT_135965</name>
</gene>
<name>A0A2J5HP43_9EURO</name>
<reference evidence="2" key="1">
    <citation type="submission" date="2017-12" db="EMBL/GenBank/DDBJ databases">
        <authorList>
            <consortium name="DOE Joint Genome Institute"/>
            <person name="Mondo S.J."/>
            <person name="Kjaerbolling I."/>
            <person name="Vesth T.C."/>
            <person name="Frisvad J.C."/>
            <person name="Nybo J.L."/>
            <person name="Theobald S."/>
            <person name="Kuo A."/>
            <person name="Bowyer P."/>
            <person name="Matsuda Y."/>
            <person name="Lyhne E.K."/>
            <person name="Kogle M.E."/>
            <person name="Clum A."/>
            <person name="Lipzen A."/>
            <person name="Salamov A."/>
            <person name="Ngan C.Y."/>
            <person name="Daum C."/>
            <person name="Chiniquy J."/>
            <person name="Barry K."/>
            <person name="LaButti K."/>
            <person name="Haridas S."/>
            <person name="Simmons B.A."/>
            <person name="Magnuson J.K."/>
            <person name="Mortensen U.H."/>
            <person name="Larsen T.O."/>
            <person name="Grigoriev I.V."/>
            <person name="Baker S.E."/>
            <person name="Andersen M.R."/>
            <person name="Nordberg H.P."/>
            <person name="Cantor M.N."/>
            <person name="Hua S.X."/>
        </authorList>
    </citation>
    <scope>NUCLEOTIDE SEQUENCE [LARGE SCALE GENOMIC DNA]</scope>
    <source>
        <strain evidence="2">IBT 19404</strain>
    </source>
</reference>
<dbReference type="Proteomes" id="UP000235023">
    <property type="component" value="Unassembled WGS sequence"/>
</dbReference>
<evidence type="ECO:0000313" key="1">
    <source>
        <dbReference type="EMBL" id="PLN79016.1"/>
    </source>
</evidence>
<dbReference type="EMBL" id="KZ559567">
    <property type="protein sequence ID" value="PLN79016.1"/>
    <property type="molecule type" value="Genomic_DNA"/>
</dbReference>
<proteinExistence type="predicted"/>
<dbReference type="AlphaFoldDB" id="A0A2J5HP43"/>
<sequence length="96" mass="11914">MLPPFYNWSTVFLILIPFHDFQLSRERERERYHECTMLHQYMYGMVQYPKRIPEDPSWPIIQHKEPIHPIWEFTSHRYTERGINQNKETPKTARPR</sequence>
<evidence type="ECO:0000313" key="2">
    <source>
        <dbReference type="Proteomes" id="UP000235023"/>
    </source>
</evidence>
<accession>A0A2J5HP43</accession>
<organism evidence="1 2">
    <name type="scientific">Aspergillus taichungensis</name>
    <dbReference type="NCBI Taxonomy" id="482145"/>
    <lineage>
        <taxon>Eukaryota</taxon>
        <taxon>Fungi</taxon>
        <taxon>Dikarya</taxon>
        <taxon>Ascomycota</taxon>
        <taxon>Pezizomycotina</taxon>
        <taxon>Eurotiomycetes</taxon>
        <taxon>Eurotiomycetidae</taxon>
        <taxon>Eurotiales</taxon>
        <taxon>Aspergillaceae</taxon>
        <taxon>Aspergillus</taxon>
        <taxon>Aspergillus subgen. Circumdati</taxon>
    </lineage>
</organism>
<protein>
    <submittedName>
        <fullName evidence="1">Uncharacterized protein</fullName>
    </submittedName>
</protein>